<dbReference type="InterPro" id="IPR001466">
    <property type="entry name" value="Beta-lactam-related"/>
</dbReference>
<comment type="subcellular location">
    <subcellularLocation>
        <location evidence="1">Membrane</location>
    </subcellularLocation>
</comment>
<organism evidence="5 6">
    <name type="scientific">Nonlabens dokdonensis</name>
    <dbReference type="NCBI Taxonomy" id="328515"/>
    <lineage>
        <taxon>Bacteria</taxon>
        <taxon>Pseudomonadati</taxon>
        <taxon>Bacteroidota</taxon>
        <taxon>Flavobacteriia</taxon>
        <taxon>Flavobacteriales</taxon>
        <taxon>Flavobacteriaceae</taxon>
        <taxon>Nonlabens</taxon>
    </lineage>
</organism>
<dbReference type="RefSeq" id="WP_303687882.1">
    <property type="nucleotide sequence ID" value="NZ_CAJXYO010000047.1"/>
</dbReference>
<evidence type="ECO:0000313" key="6">
    <source>
        <dbReference type="Proteomes" id="UP000196102"/>
    </source>
</evidence>
<feature type="chain" id="PRO_5012261351" evidence="3">
    <location>
        <begin position="19"/>
        <end position="459"/>
    </location>
</feature>
<dbReference type="PANTHER" id="PTHR46825:SF11">
    <property type="entry name" value="PENICILLIN-BINDING PROTEIN 4"/>
    <property type="match status" value="1"/>
</dbReference>
<dbReference type="EMBL" id="MAAX01000197">
    <property type="protein sequence ID" value="OUS10250.1"/>
    <property type="molecule type" value="Genomic_DNA"/>
</dbReference>
<dbReference type="GO" id="GO:0016787">
    <property type="term" value="F:hydrolase activity"/>
    <property type="evidence" value="ECO:0007669"/>
    <property type="project" value="UniProtKB-KW"/>
</dbReference>
<evidence type="ECO:0000259" key="4">
    <source>
        <dbReference type="Pfam" id="PF00144"/>
    </source>
</evidence>
<dbReference type="Gene3D" id="3.40.710.10">
    <property type="entry name" value="DD-peptidase/beta-lactamase superfamily"/>
    <property type="match status" value="1"/>
</dbReference>
<dbReference type="Pfam" id="PF00144">
    <property type="entry name" value="Beta-lactamase"/>
    <property type="match status" value="1"/>
</dbReference>
<dbReference type="InterPro" id="IPR050491">
    <property type="entry name" value="AmpC-like"/>
</dbReference>
<dbReference type="GO" id="GO:0016020">
    <property type="term" value="C:membrane"/>
    <property type="evidence" value="ECO:0007669"/>
    <property type="project" value="UniProtKB-SubCell"/>
</dbReference>
<sequence length="459" mass="52120">MKKVLLFTFLLLSVYSYSQMNKEQRIDSLFTAMNQNNEFNGVVLFAEDGNIIFKKAYGYANFETNEPLSTESIFDLASVSKQFTAMGIVILNEQRKLEIQDPISKYLPSLKFYPTITIENLLTHTSGLPDYMELMSENWDHSKIATNNDVIEMMALKKPDLLFEPDSKYEYSNTGYLLLASIIEKASGMSYEDFLSKHIFQPLEMNATVVHRPRYAPKKITNMTKGHVNGTEGDPVIIDSYGTDQVAYFLDGIVGDGMVNSTVDDLYKWDRALYTDKLVSPRNKDKIFTPHVLSNGKLTNYGYGWQLRDHEKYGKTIGHSGAWAGYLTYIERHVDKNKTFIFLQNTSLMTTGNPVLNSRKILYNEPIEIIKFVKKEYTLDELKSYTGVYKNAAIAMDITIAIDGNQLTGQATGQGAFPLDSYEDHKFKFDPAGITIIFSDDKNSFKIKQGSNITLFTKS</sequence>
<keyword evidence="2" id="KW-0472">Membrane</keyword>
<evidence type="ECO:0000256" key="1">
    <source>
        <dbReference type="ARBA" id="ARBA00004370"/>
    </source>
</evidence>
<dbReference type="InterPro" id="IPR012338">
    <property type="entry name" value="Beta-lactam/transpept-like"/>
</dbReference>
<keyword evidence="5" id="KW-0378">Hydrolase</keyword>
<dbReference type="SUPFAM" id="SSF56601">
    <property type="entry name" value="beta-lactamase/transpeptidase-like"/>
    <property type="match status" value="1"/>
</dbReference>
<name>A0A1Z8AIT0_9FLAO</name>
<feature type="signal peptide" evidence="3">
    <location>
        <begin position="1"/>
        <end position="18"/>
    </location>
</feature>
<dbReference type="Proteomes" id="UP000196102">
    <property type="component" value="Unassembled WGS sequence"/>
</dbReference>
<evidence type="ECO:0000256" key="3">
    <source>
        <dbReference type="SAM" id="SignalP"/>
    </source>
</evidence>
<proteinExistence type="predicted"/>
<evidence type="ECO:0000313" key="5">
    <source>
        <dbReference type="EMBL" id="OUS10250.1"/>
    </source>
</evidence>
<gene>
    <name evidence="5" type="ORF">A9Q93_12990</name>
</gene>
<keyword evidence="3" id="KW-0732">Signal</keyword>
<feature type="domain" description="Beta-lactamase-related" evidence="4">
    <location>
        <begin position="27"/>
        <end position="347"/>
    </location>
</feature>
<comment type="caution">
    <text evidence="5">The sequence shown here is derived from an EMBL/GenBank/DDBJ whole genome shotgun (WGS) entry which is preliminary data.</text>
</comment>
<reference evidence="6" key="1">
    <citation type="journal article" date="2017" name="Proc. Natl. Acad. Sci. U.S.A.">
        <title>Simulation of Deepwater Horizon oil plume reveals substrate specialization within a complex community of hydrocarbon-degraders.</title>
        <authorList>
            <person name="Hu P."/>
            <person name="Dubinsky E.A."/>
            <person name="Probst A.J."/>
            <person name="Wang J."/>
            <person name="Sieber C.M.K."/>
            <person name="Tom L.M."/>
            <person name="Gardinali P."/>
            <person name="Banfield J.F."/>
            <person name="Atlas R.M."/>
            <person name="Andersen G.L."/>
        </authorList>
    </citation>
    <scope>NUCLEOTIDE SEQUENCE [LARGE SCALE GENOMIC DNA]</scope>
</reference>
<accession>A0A1Z8AIT0</accession>
<dbReference type="PANTHER" id="PTHR46825">
    <property type="entry name" value="D-ALANYL-D-ALANINE-CARBOXYPEPTIDASE/ENDOPEPTIDASE AMPH"/>
    <property type="match status" value="1"/>
</dbReference>
<evidence type="ECO:0000256" key="2">
    <source>
        <dbReference type="ARBA" id="ARBA00023136"/>
    </source>
</evidence>
<dbReference type="AlphaFoldDB" id="A0A1Z8AIT0"/>
<protein>
    <submittedName>
        <fullName evidence="5">Serine hydrolase</fullName>
    </submittedName>
</protein>